<keyword evidence="2" id="KW-0472">Membrane</keyword>
<keyword evidence="2" id="KW-0812">Transmembrane</keyword>
<organism evidence="3 4">
    <name type="scientific">Rotaria sordida</name>
    <dbReference type="NCBI Taxonomy" id="392033"/>
    <lineage>
        <taxon>Eukaryota</taxon>
        <taxon>Metazoa</taxon>
        <taxon>Spiralia</taxon>
        <taxon>Gnathifera</taxon>
        <taxon>Rotifera</taxon>
        <taxon>Eurotatoria</taxon>
        <taxon>Bdelloidea</taxon>
        <taxon>Philodinida</taxon>
        <taxon>Philodinidae</taxon>
        <taxon>Rotaria</taxon>
    </lineage>
</organism>
<evidence type="ECO:0000256" key="2">
    <source>
        <dbReference type="SAM" id="Phobius"/>
    </source>
</evidence>
<feature type="transmembrane region" description="Helical" evidence="2">
    <location>
        <begin position="203"/>
        <end position="226"/>
    </location>
</feature>
<proteinExistence type="predicted"/>
<dbReference type="Proteomes" id="UP000663864">
    <property type="component" value="Unassembled WGS sequence"/>
</dbReference>
<sequence length="265" mass="30525">MIWVTTLIWLLFSYGHRMWTKGYMNDDNIQMLIFLLIFLFSINITNGFNENTTNIILYNHTLPIEKLLHQQYDNRQIKLNHTTNNNRPWKKSNSIETLKKIMATYRQRTSINNRALTITNITTMTTTQYTTTTATTPTTTTTDLPITSAFLVRVKSKIQSTQSSIIDETSSNIEYIPQTTDLIVRLYSSTTLKMNTSSSNATIFVIILVCSFSGFIFLAFVFTFLLRRRINIAYFKLPCIHSSSEAKDSRDNTPLSHSPIHGKHK</sequence>
<comment type="caution">
    <text evidence="3">The sequence shown here is derived from an EMBL/GenBank/DDBJ whole genome shotgun (WGS) entry which is preliminary data.</text>
</comment>
<gene>
    <name evidence="3" type="ORF">ZHD862_LOCUS24389</name>
</gene>
<evidence type="ECO:0000313" key="4">
    <source>
        <dbReference type="Proteomes" id="UP000663864"/>
    </source>
</evidence>
<protein>
    <submittedName>
        <fullName evidence="3">Uncharacterized protein</fullName>
    </submittedName>
</protein>
<name>A0A814YM86_9BILA</name>
<dbReference type="EMBL" id="CAJNOT010001655">
    <property type="protein sequence ID" value="CAF1231447.1"/>
    <property type="molecule type" value="Genomic_DNA"/>
</dbReference>
<evidence type="ECO:0000313" key="3">
    <source>
        <dbReference type="EMBL" id="CAF1231447.1"/>
    </source>
</evidence>
<reference evidence="3" key="1">
    <citation type="submission" date="2021-02" db="EMBL/GenBank/DDBJ databases">
        <authorList>
            <person name="Nowell W R."/>
        </authorList>
    </citation>
    <scope>NUCLEOTIDE SEQUENCE</scope>
</reference>
<evidence type="ECO:0000256" key="1">
    <source>
        <dbReference type="SAM" id="MobiDB-lite"/>
    </source>
</evidence>
<accession>A0A814YM86</accession>
<keyword evidence="2" id="KW-1133">Transmembrane helix</keyword>
<feature type="region of interest" description="Disordered" evidence="1">
    <location>
        <begin position="244"/>
        <end position="265"/>
    </location>
</feature>
<dbReference type="AlphaFoldDB" id="A0A814YM86"/>